<accession>A0A485L056</accession>
<evidence type="ECO:0000313" key="2">
    <source>
        <dbReference type="EMBL" id="KAF0695662.1"/>
    </source>
</evidence>
<keyword evidence="1" id="KW-0472">Membrane</keyword>
<proteinExistence type="predicted"/>
<keyword evidence="1" id="KW-1133">Transmembrane helix</keyword>
<dbReference type="OrthoDB" id="66931at2759"/>
<name>A0A485L056_9STRA</name>
<keyword evidence="1" id="KW-0812">Transmembrane</keyword>
<dbReference type="AlphaFoldDB" id="A0A485L056"/>
<feature type="transmembrane region" description="Helical" evidence="1">
    <location>
        <begin position="67"/>
        <end position="91"/>
    </location>
</feature>
<gene>
    <name evidence="3" type="primary">Aste57867_13556</name>
    <name evidence="2" type="ORF">As57867_013506</name>
    <name evidence="3" type="ORF">ASTE57867_13556</name>
</gene>
<dbReference type="Proteomes" id="UP000332933">
    <property type="component" value="Unassembled WGS sequence"/>
</dbReference>
<dbReference type="EMBL" id="VJMH01005462">
    <property type="protein sequence ID" value="KAF0695662.1"/>
    <property type="molecule type" value="Genomic_DNA"/>
</dbReference>
<dbReference type="EMBL" id="CAADRA010005483">
    <property type="protein sequence ID" value="VFT90394.1"/>
    <property type="molecule type" value="Genomic_DNA"/>
</dbReference>
<reference evidence="2" key="2">
    <citation type="submission" date="2019-06" db="EMBL/GenBank/DDBJ databases">
        <title>Genomics analysis of Aphanomyces spp. identifies a new class of oomycete effector associated with host adaptation.</title>
        <authorList>
            <person name="Gaulin E."/>
        </authorList>
    </citation>
    <scope>NUCLEOTIDE SEQUENCE</scope>
    <source>
        <strain evidence="2">CBS 578.67</strain>
    </source>
</reference>
<evidence type="ECO:0000313" key="4">
    <source>
        <dbReference type="Proteomes" id="UP000332933"/>
    </source>
</evidence>
<protein>
    <submittedName>
        <fullName evidence="3">Aste57867_13556 protein</fullName>
    </submittedName>
</protein>
<keyword evidence="4" id="KW-1185">Reference proteome</keyword>
<organism evidence="3 4">
    <name type="scientific">Aphanomyces stellatus</name>
    <dbReference type="NCBI Taxonomy" id="120398"/>
    <lineage>
        <taxon>Eukaryota</taxon>
        <taxon>Sar</taxon>
        <taxon>Stramenopiles</taxon>
        <taxon>Oomycota</taxon>
        <taxon>Saprolegniomycetes</taxon>
        <taxon>Saprolegniales</taxon>
        <taxon>Verrucalvaceae</taxon>
        <taxon>Aphanomyces</taxon>
    </lineage>
</organism>
<evidence type="ECO:0000313" key="3">
    <source>
        <dbReference type="EMBL" id="VFT90394.1"/>
    </source>
</evidence>
<sequence length="213" mass="23097">MSSASEKPSSALPHYELTPLSDGGAMIVVRSQARPATVLLLGFFALAALAIAVGVCVANPYVGTGQVIAVVAALVIDVFLGSMIVTSVYGVERYLISATSFTRHWQVLCFRGTKQYDFANMGPIHYVASAWRSTDENDQLADAKTTDRTAHVQIGFRYGAQDVRLDNFFNDNEVDIFLQDISPYLPEHVMPRVAMVTPTGKSGDPVMSPTHVV</sequence>
<evidence type="ECO:0000256" key="1">
    <source>
        <dbReference type="SAM" id="Phobius"/>
    </source>
</evidence>
<feature type="transmembrane region" description="Helical" evidence="1">
    <location>
        <begin position="36"/>
        <end position="61"/>
    </location>
</feature>
<reference evidence="3 4" key="1">
    <citation type="submission" date="2019-03" db="EMBL/GenBank/DDBJ databases">
        <authorList>
            <person name="Gaulin E."/>
            <person name="Dumas B."/>
        </authorList>
    </citation>
    <scope>NUCLEOTIDE SEQUENCE [LARGE SCALE GENOMIC DNA]</scope>
    <source>
        <strain evidence="3">CBS 568.67</strain>
    </source>
</reference>